<feature type="domain" description="AB hydrolase-1" evidence="1">
    <location>
        <begin position="17"/>
        <end position="257"/>
    </location>
</feature>
<evidence type="ECO:0000259" key="1">
    <source>
        <dbReference type="Pfam" id="PF12697"/>
    </source>
</evidence>
<name>A0A3A5HC69_9ACTN</name>
<keyword evidence="3" id="KW-1185">Reference proteome</keyword>
<sequence>MTFSSLAHHRAGSGEPLILVHGIGHRRQAWYPVFDRLAERYDVIAVDLPGFGESPALPDGVPHTVAALADQLEANFAAWGITRPHIAGNSLGGAVSLELARRGTVASATALSPASFLTFSHLLVAAFPLTLMRIASFATPRPVLRLVTRSASVRRILGWPLYMHPERHDAESTYGDALAMKNARGFERTMLRCITPAFRPFRGPLRAPVTIAWGTRDRLLLPSEMKRARKLLPQVRYVELIGAGHVPMGDCPDQIFAVINETTGAAAQPASDVA</sequence>
<keyword evidence="2" id="KW-0378">Hydrolase</keyword>
<dbReference type="EMBL" id="QYRP01000002">
    <property type="protein sequence ID" value="RJS45650.1"/>
    <property type="molecule type" value="Genomic_DNA"/>
</dbReference>
<dbReference type="InterPro" id="IPR000073">
    <property type="entry name" value="AB_hydrolase_1"/>
</dbReference>
<dbReference type="RefSeq" id="WP_120059550.1">
    <property type="nucleotide sequence ID" value="NZ_QYRP01000002.1"/>
</dbReference>
<reference evidence="3" key="1">
    <citation type="submission" date="2018-09" db="EMBL/GenBank/DDBJ databases">
        <authorList>
            <person name="Zhu H."/>
        </authorList>
    </citation>
    <scope>NUCLEOTIDE SEQUENCE [LARGE SCALE GENOMIC DNA]</scope>
    <source>
        <strain evidence="3">K1W22B-1</strain>
    </source>
</reference>
<dbReference type="Proteomes" id="UP000276542">
    <property type="component" value="Unassembled WGS sequence"/>
</dbReference>
<dbReference type="SUPFAM" id="SSF53474">
    <property type="entry name" value="alpha/beta-Hydrolases"/>
    <property type="match status" value="1"/>
</dbReference>
<dbReference type="Pfam" id="PF12697">
    <property type="entry name" value="Abhydrolase_6"/>
    <property type="match status" value="1"/>
</dbReference>
<dbReference type="PANTHER" id="PTHR46438:SF11">
    <property type="entry name" value="LIPASE-RELATED"/>
    <property type="match status" value="1"/>
</dbReference>
<dbReference type="AlphaFoldDB" id="A0A3A5HC69"/>
<comment type="caution">
    <text evidence="2">The sequence shown here is derived from an EMBL/GenBank/DDBJ whole genome shotgun (WGS) entry which is preliminary data.</text>
</comment>
<dbReference type="GO" id="GO:0016787">
    <property type="term" value="F:hydrolase activity"/>
    <property type="evidence" value="ECO:0007669"/>
    <property type="project" value="UniProtKB-KW"/>
</dbReference>
<organism evidence="2 3">
    <name type="scientific">Nocardioides cavernaquae</name>
    <dbReference type="NCBI Taxonomy" id="2321396"/>
    <lineage>
        <taxon>Bacteria</taxon>
        <taxon>Bacillati</taxon>
        <taxon>Actinomycetota</taxon>
        <taxon>Actinomycetes</taxon>
        <taxon>Propionibacteriales</taxon>
        <taxon>Nocardioidaceae</taxon>
        <taxon>Nocardioides</taxon>
    </lineage>
</organism>
<gene>
    <name evidence="2" type="ORF">D4739_05070</name>
</gene>
<dbReference type="PRINTS" id="PR00111">
    <property type="entry name" value="ABHYDROLASE"/>
</dbReference>
<dbReference type="OrthoDB" id="27092at2"/>
<accession>A0A3A5HC69</accession>
<dbReference type="InterPro" id="IPR029058">
    <property type="entry name" value="AB_hydrolase_fold"/>
</dbReference>
<evidence type="ECO:0000313" key="2">
    <source>
        <dbReference type="EMBL" id="RJS45650.1"/>
    </source>
</evidence>
<protein>
    <submittedName>
        <fullName evidence="2">Alpha/beta hydrolase</fullName>
    </submittedName>
</protein>
<dbReference type="PANTHER" id="PTHR46438">
    <property type="entry name" value="ALPHA/BETA-HYDROLASES SUPERFAMILY PROTEIN"/>
    <property type="match status" value="1"/>
</dbReference>
<evidence type="ECO:0000313" key="3">
    <source>
        <dbReference type="Proteomes" id="UP000276542"/>
    </source>
</evidence>
<proteinExistence type="predicted"/>
<dbReference type="Gene3D" id="3.40.50.1820">
    <property type="entry name" value="alpha/beta hydrolase"/>
    <property type="match status" value="1"/>
</dbReference>